<dbReference type="Proteomes" id="UP000006852">
    <property type="component" value="Chromosome"/>
</dbReference>
<dbReference type="KEGG" id="tsu:Tresu_2346"/>
<feature type="chain" id="PRO_5003287310" evidence="1">
    <location>
        <begin position="21"/>
        <end position="156"/>
    </location>
</feature>
<reference evidence="2 3" key="1">
    <citation type="journal article" date="2011" name="Stand. Genomic Sci.">
        <title>Complete genome sequence of Treponema succinifaciens type strain (6091).</title>
        <authorList>
            <person name="Han C."/>
            <person name="Gronow S."/>
            <person name="Teshima H."/>
            <person name="Lapidus A."/>
            <person name="Nolan M."/>
            <person name="Lucas S."/>
            <person name="Hammon N."/>
            <person name="Deshpande S."/>
            <person name="Cheng J.F."/>
            <person name="Zeytun A."/>
            <person name="Tapia R."/>
            <person name="Goodwin L."/>
            <person name="Pitluck S."/>
            <person name="Liolios K."/>
            <person name="Pagani I."/>
            <person name="Ivanova N."/>
            <person name="Mavromatis K."/>
            <person name="Mikhailova N."/>
            <person name="Huntemann M."/>
            <person name="Pati A."/>
            <person name="Chen A."/>
            <person name="Palaniappan K."/>
            <person name="Land M."/>
            <person name="Hauser L."/>
            <person name="Brambilla E.M."/>
            <person name="Rohde M."/>
            <person name="Goker M."/>
            <person name="Woyke T."/>
            <person name="Bristow J."/>
            <person name="Eisen J.A."/>
            <person name="Markowitz V."/>
            <person name="Hugenholtz P."/>
            <person name="Kyrpides N.C."/>
            <person name="Klenk H.P."/>
            <person name="Detter J.C."/>
        </authorList>
    </citation>
    <scope>NUCLEOTIDE SEQUENCE [LARGE SCALE GENOMIC DNA]</scope>
    <source>
        <strain evidence="3">ATCC 33096 / DSM 2489 / 6091</strain>
    </source>
</reference>
<dbReference type="OrthoDB" id="360494at2"/>
<evidence type="ECO:0000313" key="2">
    <source>
        <dbReference type="EMBL" id="AEB15209.1"/>
    </source>
</evidence>
<accession>F2NXK3</accession>
<proteinExistence type="predicted"/>
<dbReference type="EMBL" id="CP002631">
    <property type="protein sequence ID" value="AEB15209.1"/>
    <property type="molecule type" value="Genomic_DNA"/>
</dbReference>
<protein>
    <submittedName>
        <fullName evidence="2">Uncharacterized protein</fullName>
    </submittedName>
</protein>
<feature type="signal peptide" evidence="1">
    <location>
        <begin position="1"/>
        <end position="20"/>
    </location>
</feature>
<gene>
    <name evidence="2" type="ordered locus">Tresu_2346</name>
</gene>
<name>F2NXK3_TRES6</name>
<dbReference type="HOGENOM" id="CLU_142314_0_0_12"/>
<keyword evidence="1" id="KW-0732">Signal</keyword>
<organism evidence="2 3">
    <name type="scientific">Treponema succinifaciens (strain ATCC 33096 / DSM 2489 / 6091)</name>
    <dbReference type="NCBI Taxonomy" id="869209"/>
    <lineage>
        <taxon>Bacteria</taxon>
        <taxon>Pseudomonadati</taxon>
        <taxon>Spirochaetota</taxon>
        <taxon>Spirochaetia</taxon>
        <taxon>Spirochaetales</taxon>
        <taxon>Treponemataceae</taxon>
        <taxon>Treponema</taxon>
    </lineage>
</organism>
<evidence type="ECO:0000256" key="1">
    <source>
        <dbReference type="SAM" id="SignalP"/>
    </source>
</evidence>
<dbReference type="GeneID" id="302999456"/>
<sequence>MKLFTSIFLFALISVSAVFSQSAEIVEKTVSTEKLTYGTAAYFTAVAMGYISDDDSEEDAVDAWKKIGEQYSKPAIKAEISADDFINFENLAWLCYFTWNVPDSLMMKFFPSPRYAFKQLRNGGVISTSFDPKRIPTGREFLNVVTDCIDFYEVRN</sequence>
<keyword evidence="3" id="KW-1185">Reference proteome</keyword>
<evidence type="ECO:0000313" key="3">
    <source>
        <dbReference type="Proteomes" id="UP000006852"/>
    </source>
</evidence>
<dbReference type="STRING" id="869209.Tresu_2346"/>
<dbReference type="AlphaFoldDB" id="F2NXK3"/>
<dbReference type="RefSeq" id="WP_013702461.1">
    <property type="nucleotide sequence ID" value="NC_015385.1"/>
</dbReference>
<reference evidence="3" key="2">
    <citation type="submission" date="2011-04" db="EMBL/GenBank/DDBJ databases">
        <title>The complete genome of chromosome of Treponema succinifaciens DSM 2489.</title>
        <authorList>
            <person name="Lucas S."/>
            <person name="Copeland A."/>
            <person name="Lapidus A."/>
            <person name="Bruce D."/>
            <person name="Goodwin L."/>
            <person name="Pitluck S."/>
            <person name="Peters L."/>
            <person name="Kyrpides N."/>
            <person name="Mavromatis K."/>
            <person name="Ivanova N."/>
            <person name="Ovchinnikova G."/>
            <person name="Teshima H."/>
            <person name="Detter J.C."/>
            <person name="Tapia R."/>
            <person name="Han C."/>
            <person name="Land M."/>
            <person name="Hauser L."/>
            <person name="Markowitz V."/>
            <person name="Cheng J.-F."/>
            <person name="Hugenholtz P."/>
            <person name="Woyke T."/>
            <person name="Wu D."/>
            <person name="Gronow S."/>
            <person name="Wellnitz S."/>
            <person name="Brambilla E."/>
            <person name="Klenk H.-P."/>
            <person name="Eisen J.A."/>
        </authorList>
    </citation>
    <scope>NUCLEOTIDE SEQUENCE [LARGE SCALE GENOMIC DNA]</scope>
    <source>
        <strain evidence="3">ATCC 33096 / DSM 2489 / 6091</strain>
    </source>
</reference>